<evidence type="ECO:0000313" key="2">
    <source>
        <dbReference type="EMBL" id="KIJ14148.1"/>
    </source>
</evidence>
<reference evidence="2 3" key="1">
    <citation type="submission" date="2014-06" db="EMBL/GenBank/DDBJ databases">
        <authorList>
            <consortium name="DOE Joint Genome Institute"/>
            <person name="Kuo A."/>
            <person name="Kohler A."/>
            <person name="Nagy L.G."/>
            <person name="Floudas D."/>
            <person name="Copeland A."/>
            <person name="Barry K.W."/>
            <person name="Cichocki N."/>
            <person name="Veneault-Fourrey C."/>
            <person name="LaButti K."/>
            <person name="Lindquist E.A."/>
            <person name="Lipzen A."/>
            <person name="Lundell T."/>
            <person name="Morin E."/>
            <person name="Murat C."/>
            <person name="Sun H."/>
            <person name="Tunlid A."/>
            <person name="Henrissat B."/>
            <person name="Grigoriev I.V."/>
            <person name="Hibbett D.S."/>
            <person name="Martin F."/>
            <person name="Nordberg H.P."/>
            <person name="Cantor M.N."/>
            <person name="Hua S.X."/>
        </authorList>
    </citation>
    <scope>NUCLEOTIDE SEQUENCE [LARGE SCALE GENOMIC DNA]</scope>
    <source>
        <strain evidence="2 3">ATCC 200175</strain>
    </source>
</reference>
<evidence type="ECO:0000256" key="1">
    <source>
        <dbReference type="SAM" id="MobiDB-lite"/>
    </source>
</evidence>
<dbReference type="OrthoDB" id="3262237at2759"/>
<proteinExistence type="predicted"/>
<feature type="region of interest" description="Disordered" evidence="1">
    <location>
        <begin position="1"/>
        <end position="25"/>
    </location>
</feature>
<dbReference type="EMBL" id="KN819345">
    <property type="protein sequence ID" value="KIJ14148.1"/>
    <property type="molecule type" value="Genomic_DNA"/>
</dbReference>
<dbReference type="AlphaFoldDB" id="A0A0C9TV68"/>
<organism evidence="2 3">
    <name type="scientific">Paxillus involutus ATCC 200175</name>
    <dbReference type="NCBI Taxonomy" id="664439"/>
    <lineage>
        <taxon>Eukaryota</taxon>
        <taxon>Fungi</taxon>
        <taxon>Dikarya</taxon>
        <taxon>Basidiomycota</taxon>
        <taxon>Agaricomycotina</taxon>
        <taxon>Agaricomycetes</taxon>
        <taxon>Agaricomycetidae</taxon>
        <taxon>Boletales</taxon>
        <taxon>Paxilineae</taxon>
        <taxon>Paxillaceae</taxon>
        <taxon>Paxillus</taxon>
    </lineage>
</organism>
<reference evidence="3" key="2">
    <citation type="submission" date="2015-01" db="EMBL/GenBank/DDBJ databases">
        <title>Evolutionary Origins and Diversification of the Mycorrhizal Mutualists.</title>
        <authorList>
            <consortium name="DOE Joint Genome Institute"/>
            <consortium name="Mycorrhizal Genomics Consortium"/>
            <person name="Kohler A."/>
            <person name="Kuo A."/>
            <person name="Nagy L.G."/>
            <person name="Floudas D."/>
            <person name="Copeland A."/>
            <person name="Barry K.W."/>
            <person name="Cichocki N."/>
            <person name="Veneault-Fourrey C."/>
            <person name="LaButti K."/>
            <person name="Lindquist E.A."/>
            <person name="Lipzen A."/>
            <person name="Lundell T."/>
            <person name="Morin E."/>
            <person name="Murat C."/>
            <person name="Riley R."/>
            <person name="Ohm R."/>
            <person name="Sun H."/>
            <person name="Tunlid A."/>
            <person name="Henrissat B."/>
            <person name="Grigoriev I.V."/>
            <person name="Hibbett D.S."/>
            <person name="Martin F."/>
        </authorList>
    </citation>
    <scope>NUCLEOTIDE SEQUENCE [LARGE SCALE GENOMIC DNA]</scope>
    <source>
        <strain evidence="3">ATCC 200175</strain>
    </source>
</reference>
<sequence>MVSSISRPCSPNDSPPANSDPVSMHLPELPSFSPLGAIVALPSSPKVAPSESVTLDSQTAFSMISSPHTSAYIFSKFSSMPTSAISSAMAAMLATPSVHTSNLPTNSSESHDLVLPNPSPSPVIMDDITPQVLPTNSIDAETSIIDPVLCSLPLSPAESIVDLYSVDGVRRDSESKPFLTKVTLFGPKGVTTNLEANIDDGAMINALDYDTYCKHSRRLQTLQPSSRRL</sequence>
<protein>
    <submittedName>
        <fullName evidence="2">Uncharacterized protein</fullName>
    </submittedName>
</protein>
<dbReference type="HOGENOM" id="CLU_1210176_0_0_1"/>
<keyword evidence="3" id="KW-1185">Reference proteome</keyword>
<evidence type="ECO:0000313" key="3">
    <source>
        <dbReference type="Proteomes" id="UP000053647"/>
    </source>
</evidence>
<dbReference type="Proteomes" id="UP000053647">
    <property type="component" value="Unassembled WGS sequence"/>
</dbReference>
<name>A0A0C9TV68_PAXIN</name>
<feature type="compositionally biased region" description="Low complexity" evidence="1">
    <location>
        <begin position="10"/>
        <end position="23"/>
    </location>
</feature>
<accession>A0A0C9TV68</accession>
<gene>
    <name evidence="2" type="ORF">PAXINDRAFT_13063</name>
</gene>